<feature type="region of interest" description="Disordered" evidence="1">
    <location>
        <begin position="82"/>
        <end position="116"/>
    </location>
</feature>
<gene>
    <name evidence="2" type="ORF">KIW84_054160</name>
</gene>
<proteinExistence type="predicted"/>
<comment type="caution">
    <text evidence="2">The sequence shown here is derived from an EMBL/GenBank/DDBJ whole genome shotgun (WGS) entry which is preliminary data.</text>
</comment>
<sequence>TTTHFLMELEQAKQELKMLETLYPNQHHYLKHELRSFIIQYSYSQPLPQYHTSLAFLDTEESTNLEQTKGMKLGLPDIEEVTEKKKKGAESSELESPKSVVVKHYPSSRKNKRKDRVDLVLERAQNCLKKIRHFKTSLFSHS</sequence>
<accession>A0A9D4WUP6</accession>
<dbReference type="AlphaFoldDB" id="A0A9D4WUP6"/>
<dbReference type="Proteomes" id="UP001058974">
    <property type="component" value="Chromosome 5"/>
</dbReference>
<organism evidence="2 3">
    <name type="scientific">Pisum sativum</name>
    <name type="common">Garden pea</name>
    <name type="synonym">Lathyrus oleraceus</name>
    <dbReference type="NCBI Taxonomy" id="3888"/>
    <lineage>
        <taxon>Eukaryota</taxon>
        <taxon>Viridiplantae</taxon>
        <taxon>Streptophyta</taxon>
        <taxon>Embryophyta</taxon>
        <taxon>Tracheophyta</taxon>
        <taxon>Spermatophyta</taxon>
        <taxon>Magnoliopsida</taxon>
        <taxon>eudicotyledons</taxon>
        <taxon>Gunneridae</taxon>
        <taxon>Pentapetalae</taxon>
        <taxon>rosids</taxon>
        <taxon>fabids</taxon>
        <taxon>Fabales</taxon>
        <taxon>Fabaceae</taxon>
        <taxon>Papilionoideae</taxon>
        <taxon>50 kb inversion clade</taxon>
        <taxon>NPAAA clade</taxon>
        <taxon>Hologalegina</taxon>
        <taxon>IRL clade</taxon>
        <taxon>Fabeae</taxon>
        <taxon>Lathyrus</taxon>
    </lineage>
</organism>
<evidence type="ECO:0000256" key="1">
    <source>
        <dbReference type="SAM" id="MobiDB-lite"/>
    </source>
</evidence>
<reference evidence="2 3" key="1">
    <citation type="journal article" date="2022" name="Nat. Genet.">
        <title>Improved pea reference genome and pan-genome highlight genomic features and evolutionary characteristics.</title>
        <authorList>
            <person name="Yang T."/>
            <person name="Liu R."/>
            <person name="Luo Y."/>
            <person name="Hu S."/>
            <person name="Wang D."/>
            <person name="Wang C."/>
            <person name="Pandey M.K."/>
            <person name="Ge S."/>
            <person name="Xu Q."/>
            <person name="Li N."/>
            <person name="Li G."/>
            <person name="Huang Y."/>
            <person name="Saxena R.K."/>
            <person name="Ji Y."/>
            <person name="Li M."/>
            <person name="Yan X."/>
            <person name="He Y."/>
            <person name="Liu Y."/>
            <person name="Wang X."/>
            <person name="Xiang C."/>
            <person name="Varshney R.K."/>
            <person name="Ding H."/>
            <person name="Gao S."/>
            <person name="Zong X."/>
        </authorList>
    </citation>
    <scope>NUCLEOTIDE SEQUENCE [LARGE SCALE GENOMIC DNA]</scope>
    <source>
        <strain evidence="2 3">cv. Zhongwan 6</strain>
    </source>
</reference>
<evidence type="ECO:0000313" key="2">
    <source>
        <dbReference type="EMBL" id="KAI5408229.1"/>
    </source>
</evidence>
<feature type="non-terminal residue" evidence="2">
    <location>
        <position position="1"/>
    </location>
</feature>
<keyword evidence="3" id="KW-1185">Reference proteome</keyword>
<protein>
    <submittedName>
        <fullName evidence="2">Uncharacterized protein</fullName>
    </submittedName>
</protein>
<name>A0A9D4WUP6_PEA</name>
<dbReference type="Gramene" id="Psat05G0416000-T2">
    <property type="protein sequence ID" value="KAI5408229.1"/>
    <property type="gene ID" value="KIW84_054160"/>
</dbReference>
<evidence type="ECO:0000313" key="3">
    <source>
        <dbReference type="Proteomes" id="UP001058974"/>
    </source>
</evidence>
<dbReference type="EMBL" id="JAMSHJ010000005">
    <property type="protein sequence ID" value="KAI5408229.1"/>
    <property type="molecule type" value="Genomic_DNA"/>
</dbReference>